<feature type="region of interest" description="Disordered" evidence="1">
    <location>
        <begin position="1"/>
        <end position="22"/>
    </location>
</feature>
<comment type="caution">
    <text evidence="2">The sequence shown here is derived from an EMBL/GenBank/DDBJ whole genome shotgun (WGS) entry which is preliminary data.</text>
</comment>
<sequence length="80" mass="9325">MKAHGGRCRETITKTKGQRHSRSNCNASVCMLECAWELSIHTGVKREEEEEEVVEEEEEEEKGEEARKEEEEEKGEEEEE</sequence>
<evidence type="ECO:0000313" key="3">
    <source>
        <dbReference type="Proteomes" id="UP000762676"/>
    </source>
</evidence>
<keyword evidence="3" id="KW-1185">Reference proteome</keyword>
<protein>
    <submittedName>
        <fullName evidence="2">Uncharacterized protein</fullName>
    </submittedName>
</protein>
<dbReference type="Proteomes" id="UP000762676">
    <property type="component" value="Unassembled WGS sequence"/>
</dbReference>
<feature type="compositionally biased region" description="Acidic residues" evidence="1">
    <location>
        <begin position="70"/>
        <end position="80"/>
    </location>
</feature>
<evidence type="ECO:0000256" key="1">
    <source>
        <dbReference type="SAM" id="MobiDB-lite"/>
    </source>
</evidence>
<proteinExistence type="predicted"/>
<feature type="region of interest" description="Disordered" evidence="1">
    <location>
        <begin position="41"/>
        <end position="80"/>
    </location>
</feature>
<reference evidence="2 3" key="1">
    <citation type="journal article" date="2021" name="Elife">
        <title>Chloroplast acquisition without the gene transfer in kleptoplastic sea slugs, Plakobranchus ocellatus.</title>
        <authorList>
            <person name="Maeda T."/>
            <person name="Takahashi S."/>
            <person name="Yoshida T."/>
            <person name="Shimamura S."/>
            <person name="Takaki Y."/>
            <person name="Nagai Y."/>
            <person name="Toyoda A."/>
            <person name="Suzuki Y."/>
            <person name="Arimoto A."/>
            <person name="Ishii H."/>
            <person name="Satoh N."/>
            <person name="Nishiyama T."/>
            <person name="Hasebe M."/>
            <person name="Maruyama T."/>
            <person name="Minagawa J."/>
            <person name="Obokata J."/>
            <person name="Shigenobu S."/>
        </authorList>
    </citation>
    <scope>NUCLEOTIDE SEQUENCE [LARGE SCALE GENOMIC DNA]</scope>
</reference>
<accession>A0AAV4HIY5</accession>
<dbReference type="EMBL" id="BMAT01012727">
    <property type="protein sequence ID" value="GFR98122.1"/>
    <property type="molecule type" value="Genomic_DNA"/>
</dbReference>
<name>A0AAV4HIY5_9GAST</name>
<gene>
    <name evidence="2" type="ORF">ElyMa_006342000</name>
</gene>
<evidence type="ECO:0000313" key="2">
    <source>
        <dbReference type="EMBL" id="GFR98122.1"/>
    </source>
</evidence>
<dbReference type="AlphaFoldDB" id="A0AAV4HIY5"/>
<feature type="compositionally biased region" description="Acidic residues" evidence="1">
    <location>
        <begin position="48"/>
        <end position="63"/>
    </location>
</feature>
<organism evidence="2 3">
    <name type="scientific">Elysia marginata</name>
    <dbReference type="NCBI Taxonomy" id="1093978"/>
    <lineage>
        <taxon>Eukaryota</taxon>
        <taxon>Metazoa</taxon>
        <taxon>Spiralia</taxon>
        <taxon>Lophotrochozoa</taxon>
        <taxon>Mollusca</taxon>
        <taxon>Gastropoda</taxon>
        <taxon>Heterobranchia</taxon>
        <taxon>Euthyneura</taxon>
        <taxon>Panpulmonata</taxon>
        <taxon>Sacoglossa</taxon>
        <taxon>Placobranchoidea</taxon>
        <taxon>Plakobranchidae</taxon>
        <taxon>Elysia</taxon>
    </lineage>
</organism>